<dbReference type="Pfam" id="PF07660">
    <property type="entry name" value="STN"/>
    <property type="match status" value="1"/>
</dbReference>
<organism evidence="9 10">
    <name type="scientific">Pseudobacter ginsenosidimutans</name>
    <dbReference type="NCBI Taxonomy" id="661488"/>
    <lineage>
        <taxon>Bacteria</taxon>
        <taxon>Pseudomonadati</taxon>
        <taxon>Bacteroidota</taxon>
        <taxon>Chitinophagia</taxon>
        <taxon>Chitinophagales</taxon>
        <taxon>Chitinophagaceae</taxon>
        <taxon>Pseudobacter</taxon>
    </lineage>
</organism>
<dbReference type="SUPFAM" id="SSF49464">
    <property type="entry name" value="Carboxypeptidase regulatory domain-like"/>
    <property type="match status" value="1"/>
</dbReference>
<dbReference type="AlphaFoldDB" id="A0A4Q7N356"/>
<accession>A0A4Q7N356</accession>
<evidence type="ECO:0000259" key="8">
    <source>
        <dbReference type="SMART" id="SM00965"/>
    </source>
</evidence>
<dbReference type="Pfam" id="PF07715">
    <property type="entry name" value="Plug"/>
    <property type="match status" value="1"/>
</dbReference>
<evidence type="ECO:0000313" key="9">
    <source>
        <dbReference type="EMBL" id="RZS74845.1"/>
    </source>
</evidence>
<comment type="caution">
    <text evidence="9">The sequence shown here is derived from an EMBL/GenBank/DDBJ whole genome shotgun (WGS) entry which is preliminary data.</text>
</comment>
<dbReference type="PROSITE" id="PS52016">
    <property type="entry name" value="TONB_DEPENDENT_REC_3"/>
    <property type="match status" value="1"/>
</dbReference>
<dbReference type="SUPFAM" id="SSF56935">
    <property type="entry name" value="Porins"/>
    <property type="match status" value="1"/>
</dbReference>
<dbReference type="SMART" id="SM00965">
    <property type="entry name" value="STN"/>
    <property type="match status" value="1"/>
</dbReference>
<keyword evidence="3 7" id="KW-1134">Transmembrane beta strand</keyword>
<evidence type="ECO:0000256" key="6">
    <source>
        <dbReference type="ARBA" id="ARBA00023237"/>
    </source>
</evidence>
<dbReference type="InterPro" id="IPR039426">
    <property type="entry name" value="TonB-dep_rcpt-like"/>
</dbReference>
<feature type="domain" description="Secretin/TonB short N-terminal" evidence="8">
    <location>
        <begin position="46"/>
        <end position="97"/>
    </location>
</feature>
<dbReference type="InterPro" id="IPR008969">
    <property type="entry name" value="CarboxyPept-like_regulatory"/>
</dbReference>
<evidence type="ECO:0000256" key="5">
    <source>
        <dbReference type="ARBA" id="ARBA00023136"/>
    </source>
</evidence>
<keyword evidence="5 7" id="KW-0472">Membrane</keyword>
<dbReference type="InterPro" id="IPR012910">
    <property type="entry name" value="Plug_dom"/>
</dbReference>
<evidence type="ECO:0000256" key="3">
    <source>
        <dbReference type="ARBA" id="ARBA00022452"/>
    </source>
</evidence>
<dbReference type="Gene3D" id="2.40.170.20">
    <property type="entry name" value="TonB-dependent receptor, beta-barrel domain"/>
    <property type="match status" value="1"/>
</dbReference>
<dbReference type="InterPro" id="IPR036942">
    <property type="entry name" value="Beta-barrel_TonB_sf"/>
</dbReference>
<keyword evidence="10" id="KW-1185">Reference proteome</keyword>
<evidence type="ECO:0000256" key="4">
    <source>
        <dbReference type="ARBA" id="ARBA00022692"/>
    </source>
</evidence>
<dbReference type="InterPro" id="IPR037066">
    <property type="entry name" value="Plug_dom_sf"/>
</dbReference>
<name>A0A4Q7N356_9BACT</name>
<dbReference type="InterPro" id="IPR023996">
    <property type="entry name" value="TonB-dep_OMP_SusC/RagA"/>
</dbReference>
<dbReference type="Gene3D" id="2.170.130.10">
    <property type="entry name" value="TonB-dependent receptor, plug domain"/>
    <property type="match status" value="1"/>
</dbReference>
<keyword evidence="6 7" id="KW-0998">Cell outer membrane</keyword>
<dbReference type="Proteomes" id="UP000293874">
    <property type="component" value="Unassembled WGS sequence"/>
</dbReference>
<sequence>MRLTTLFLILGFLQIQASGIAQKVSIEGKDLSLKQVFNAIESQTGYVVLYNKELVLNAKKVSLSVKDVSVSAVLELVLKGQEIKFVIRGMTVFLSSKPDPGKRVPELDFTGLLNAPPVRILVIDTAGNPLAGASVTIKKSGKSGITDATGTIRLNVVAGDLLLVSFVGYEDTHFSISQSAIDQDGQDPSHALKVVLKPSVSRLEEVEVTVNTGFQKLPKDRATGSFVLINNETLNRSVGSNILDRLDGVTSGLNFNKNVVGSSGTGGLSIRGRSTIFANAVPLIILDNFPYEGDIANINPNDILSVTVLKDAAAASIWGVKAGNGVIVITTKKGQASQMPRISVNANLTVSEKPGLFYGPQLTSSQWIDHEIFLYHKGRYSQQIANGYSALSPVLDILEDRKYNRISAGDSALAIDALRQYDVRNDLKKYVYRRALNQQYAVNVSGGGTNNRYYASVGYDKNMGNRKSLSYDRLTLNANNTYLFLNNKVEWNTGIIFSNSKSYDHNNVYVNPNSPYIRLADEQGNALPVADNLRRSFTDTAGAGLLLDWRFFPLNELTPTQETILTDYRVNTSISAQLWKPLKVSAYFLHQKGISNYTKNNSIESYYTRNMINQYSIIDYVAHTIQRPIPIGAIIDKSISTKTMTTGRLQMDFHQMLNNIHELNFLAGMEIRESKADEETKKLYGYDPEITGASNGTMDFSKIYKYSYGTGQGRIQEGTNTSWMLDRNRSYYTNFSYSLLSKYILSGSARWDESNLFGVKANQKGVPLWSAGLLWNIHQELFYKFDLIPMLKARITYGYNGNVDKSVTALLTAQAITGAFNTFNQPYMNISNPPNPSLRWEKVGVTNLGIDFGFKNQVVTGSIEYYLKNSTDLIANNVVAPQLGFDKLKTNSANLRTQGVDLVLNVQMMKRVVNWDTKLLLSFSKDKVTSYKIKQGNNYDIITGNYLNPLEGYSFYGMFSFPYAGLNSSGDPVGYLDGKETTDYIGIWRSSNTANIVYNGTMMPVYYGSLLNSFRYRNFSLSFNITYKLGHYFRRRSFSSSSLNSSYRQADYDLRWQKPGDELWTNVPAYVYPDVSGREVLYTNSTALAERADHIRLQDIRFSYAMDRKQVSGFPFARIDVFAYASNLGLLWRKNKHGLDPEGSLNYVTPISISLGIKADL</sequence>
<comment type="subcellular location">
    <subcellularLocation>
        <location evidence="1 7">Cell outer membrane</location>
        <topology evidence="1 7">Multi-pass membrane protein</topology>
    </subcellularLocation>
</comment>
<comment type="similarity">
    <text evidence="7">Belongs to the TonB-dependent receptor family.</text>
</comment>
<dbReference type="EMBL" id="SGXA01000001">
    <property type="protein sequence ID" value="RZS74845.1"/>
    <property type="molecule type" value="Genomic_DNA"/>
</dbReference>
<dbReference type="NCBIfam" id="TIGR04056">
    <property type="entry name" value="OMP_RagA_SusC"/>
    <property type="match status" value="1"/>
</dbReference>
<dbReference type="RefSeq" id="WP_158643985.1">
    <property type="nucleotide sequence ID" value="NZ_CP042431.1"/>
</dbReference>
<gene>
    <name evidence="9" type="ORF">EV199_0696</name>
</gene>
<proteinExistence type="inferred from homology"/>
<dbReference type="InterPro" id="IPR023997">
    <property type="entry name" value="TonB-dep_OMP_SusC/RagA_CS"/>
</dbReference>
<evidence type="ECO:0000256" key="2">
    <source>
        <dbReference type="ARBA" id="ARBA00022448"/>
    </source>
</evidence>
<keyword evidence="4 7" id="KW-0812">Transmembrane</keyword>
<evidence type="ECO:0000313" key="10">
    <source>
        <dbReference type="Proteomes" id="UP000293874"/>
    </source>
</evidence>
<dbReference type="Pfam" id="PF13715">
    <property type="entry name" value="CarbopepD_reg_2"/>
    <property type="match status" value="1"/>
</dbReference>
<keyword evidence="2 7" id="KW-0813">Transport</keyword>
<reference evidence="9 10" key="1">
    <citation type="submission" date="2019-02" db="EMBL/GenBank/DDBJ databases">
        <title>Genomic Encyclopedia of Type Strains, Phase IV (KMG-IV): sequencing the most valuable type-strain genomes for metagenomic binning, comparative biology and taxonomic classification.</title>
        <authorList>
            <person name="Goeker M."/>
        </authorList>
    </citation>
    <scope>NUCLEOTIDE SEQUENCE [LARGE SCALE GENOMIC DNA]</scope>
    <source>
        <strain evidence="9 10">DSM 18116</strain>
    </source>
</reference>
<protein>
    <submittedName>
        <fullName evidence="9">TonB-linked SusC/RagA family outer membrane protein</fullName>
    </submittedName>
</protein>
<dbReference type="GO" id="GO:0009279">
    <property type="term" value="C:cell outer membrane"/>
    <property type="evidence" value="ECO:0007669"/>
    <property type="project" value="UniProtKB-SubCell"/>
</dbReference>
<evidence type="ECO:0000256" key="7">
    <source>
        <dbReference type="PROSITE-ProRule" id="PRU01360"/>
    </source>
</evidence>
<dbReference type="InterPro" id="IPR011662">
    <property type="entry name" value="Secretin/TonB_short_N"/>
</dbReference>
<dbReference type="NCBIfam" id="TIGR04057">
    <property type="entry name" value="SusC_RagA_signa"/>
    <property type="match status" value="1"/>
</dbReference>
<dbReference type="OrthoDB" id="9768177at2"/>
<evidence type="ECO:0000256" key="1">
    <source>
        <dbReference type="ARBA" id="ARBA00004571"/>
    </source>
</evidence>